<evidence type="ECO:0000313" key="2">
    <source>
        <dbReference type="Proteomes" id="UP001467690"/>
    </source>
</evidence>
<dbReference type="Pfam" id="PF08888">
    <property type="entry name" value="HopJ"/>
    <property type="match status" value="1"/>
</dbReference>
<dbReference type="InterPro" id="IPR014984">
    <property type="entry name" value="HopJ"/>
</dbReference>
<dbReference type="Proteomes" id="UP001467690">
    <property type="component" value="Unassembled WGS sequence"/>
</dbReference>
<keyword evidence="2" id="KW-1185">Reference proteome</keyword>
<comment type="caution">
    <text evidence="1">The sequence shown here is derived from an EMBL/GenBank/DDBJ whole genome shotgun (WGS) entry which is preliminary data.</text>
</comment>
<dbReference type="InterPro" id="IPR038604">
    <property type="entry name" value="HopJ_sf"/>
</dbReference>
<evidence type="ECO:0000313" key="1">
    <source>
        <dbReference type="EMBL" id="MER2493442.1"/>
    </source>
</evidence>
<dbReference type="RefSeq" id="WP_350402621.1">
    <property type="nucleotide sequence ID" value="NZ_JBELOE010000265.1"/>
</dbReference>
<reference evidence="1 2" key="1">
    <citation type="submission" date="2024-06" db="EMBL/GenBank/DDBJ databases">
        <authorList>
            <person name="Chen R.Y."/>
        </authorList>
    </citation>
    <scope>NUCLEOTIDE SEQUENCE [LARGE SCALE GENOMIC DNA]</scope>
    <source>
        <strain evidence="1 2">D2</strain>
    </source>
</reference>
<proteinExistence type="predicted"/>
<sequence>MSKESEILVQLKTTPEAVTFSDVIEAIEANYTFTPTSFNNGSLHNEAGQNSGSCKVFAFAQLHALSPEQTLQLFGDYYRKDVLLNPTGSDHQNIRNFMKTGWKGIEFSAKALQKITP</sequence>
<dbReference type="EMBL" id="JBELOE010000265">
    <property type="protein sequence ID" value="MER2493442.1"/>
    <property type="molecule type" value="Genomic_DNA"/>
</dbReference>
<organism evidence="1 2">
    <name type="scientific">Catenovulum sediminis</name>
    <dbReference type="NCBI Taxonomy" id="1740262"/>
    <lineage>
        <taxon>Bacteria</taxon>
        <taxon>Pseudomonadati</taxon>
        <taxon>Pseudomonadota</taxon>
        <taxon>Gammaproteobacteria</taxon>
        <taxon>Alteromonadales</taxon>
        <taxon>Alteromonadaceae</taxon>
        <taxon>Catenovulum</taxon>
    </lineage>
</organism>
<gene>
    <name evidence="1" type="ORF">ABS311_16310</name>
</gene>
<dbReference type="Gene3D" id="3.20.160.10">
    <property type="entry name" value="vpa0580 domain like"/>
    <property type="match status" value="1"/>
</dbReference>
<protein>
    <submittedName>
        <fullName evidence="1">HopJ type III effector protein</fullName>
    </submittedName>
</protein>
<accession>A0ABV1RKI2</accession>
<name>A0ABV1RKI2_9ALTE</name>